<evidence type="ECO:0000256" key="2">
    <source>
        <dbReference type="SAM" id="MobiDB-lite"/>
    </source>
</evidence>
<dbReference type="SUPFAM" id="SSF144020">
    <property type="entry name" value="FdhE-like"/>
    <property type="match status" value="1"/>
</dbReference>
<dbReference type="GO" id="GO:0005829">
    <property type="term" value="C:cytosol"/>
    <property type="evidence" value="ECO:0007669"/>
    <property type="project" value="TreeGrafter"/>
</dbReference>
<accession>A0A4Y6UA26</accession>
<dbReference type="PANTHER" id="PTHR37689">
    <property type="entry name" value="PROTEIN FDHE"/>
    <property type="match status" value="1"/>
</dbReference>
<dbReference type="NCBIfam" id="TIGR01562">
    <property type="entry name" value="FdhE"/>
    <property type="match status" value="1"/>
</dbReference>
<keyword evidence="1" id="KW-0963">Cytoplasm</keyword>
<dbReference type="PANTHER" id="PTHR37689:SF1">
    <property type="entry name" value="PROTEIN FDHE"/>
    <property type="match status" value="1"/>
</dbReference>
<dbReference type="Proteomes" id="UP000318709">
    <property type="component" value="Chromosome"/>
</dbReference>
<feature type="compositionally biased region" description="Polar residues" evidence="2">
    <location>
        <begin position="1"/>
        <end position="16"/>
    </location>
</feature>
<proteinExistence type="predicted"/>
<dbReference type="PIRSF" id="PIRSF018296">
    <property type="entry name" value="Format_dh_formtn"/>
    <property type="match status" value="1"/>
</dbReference>
<evidence type="ECO:0000313" key="7">
    <source>
        <dbReference type="Proteomes" id="UP000318709"/>
    </source>
</evidence>
<feature type="domain" description="FdhE N-terminal" evidence="3">
    <location>
        <begin position="78"/>
        <end position="235"/>
    </location>
</feature>
<dbReference type="CDD" id="cd16341">
    <property type="entry name" value="FdhE"/>
    <property type="match status" value="1"/>
</dbReference>
<dbReference type="AlphaFoldDB" id="A0A4Y6UA26"/>
<gene>
    <name evidence="6" type="primary">fdhE</name>
    <name evidence="6" type="ORF">E3E12_02675</name>
</gene>
<dbReference type="InterPro" id="IPR006452">
    <property type="entry name" value="Formate_DH_accessory"/>
</dbReference>
<name>A0A4Y6UA26_9PROT</name>
<dbReference type="GO" id="GO:0008199">
    <property type="term" value="F:ferric iron binding"/>
    <property type="evidence" value="ECO:0007669"/>
    <property type="project" value="TreeGrafter"/>
</dbReference>
<dbReference type="EMBL" id="CP038231">
    <property type="protein sequence ID" value="QDH13287.1"/>
    <property type="molecule type" value="Genomic_DNA"/>
</dbReference>
<dbReference type="GO" id="GO:0051604">
    <property type="term" value="P:protein maturation"/>
    <property type="evidence" value="ECO:0007669"/>
    <property type="project" value="TreeGrafter"/>
</dbReference>
<dbReference type="Pfam" id="PF24859">
    <property type="entry name" value="FdhE_central"/>
    <property type="match status" value="1"/>
</dbReference>
<feature type="domain" description="FdhE C-terminal" evidence="5">
    <location>
        <begin position="286"/>
        <end position="359"/>
    </location>
</feature>
<dbReference type="Gene3D" id="3.90.1670.10">
    <property type="entry name" value="FdhE-like domain"/>
    <property type="match status" value="1"/>
</dbReference>
<evidence type="ECO:0000259" key="3">
    <source>
        <dbReference type="Pfam" id="PF04216"/>
    </source>
</evidence>
<dbReference type="OrthoDB" id="9794151at2"/>
<evidence type="ECO:0000313" key="6">
    <source>
        <dbReference type="EMBL" id="QDH13287.1"/>
    </source>
</evidence>
<feature type="domain" description="FdhE central" evidence="4">
    <location>
        <begin position="247"/>
        <end position="283"/>
    </location>
</feature>
<organism evidence="6 7">
    <name type="scientific">Formicincola oecophyllae</name>
    <dbReference type="NCBI Taxonomy" id="2558361"/>
    <lineage>
        <taxon>Bacteria</taxon>
        <taxon>Pseudomonadati</taxon>
        <taxon>Pseudomonadota</taxon>
        <taxon>Alphaproteobacteria</taxon>
        <taxon>Acetobacterales</taxon>
        <taxon>Acetobacteraceae</taxon>
        <taxon>Formicincola</taxon>
    </lineage>
</organism>
<dbReference type="KEGG" id="swf:E3E12_02675"/>
<dbReference type="InterPro" id="IPR056796">
    <property type="entry name" value="FdhE_C"/>
</dbReference>
<dbReference type="InterPro" id="IPR056774">
    <property type="entry name" value="FdhE_N"/>
</dbReference>
<protein>
    <submittedName>
        <fullName evidence="6">Formate dehydrogenase accessory protein FdhE</fullName>
    </submittedName>
</protein>
<dbReference type="Pfam" id="PF24860">
    <property type="entry name" value="FdhE_C"/>
    <property type="match status" value="1"/>
</dbReference>
<evidence type="ECO:0000259" key="5">
    <source>
        <dbReference type="Pfam" id="PF24860"/>
    </source>
</evidence>
<evidence type="ECO:0000259" key="4">
    <source>
        <dbReference type="Pfam" id="PF24859"/>
    </source>
</evidence>
<dbReference type="RefSeq" id="WP_141442948.1">
    <property type="nucleotide sequence ID" value="NZ_CP038231.1"/>
</dbReference>
<keyword evidence="7" id="KW-1185">Reference proteome</keyword>
<evidence type="ECO:0000256" key="1">
    <source>
        <dbReference type="ARBA" id="ARBA00022490"/>
    </source>
</evidence>
<feature type="compositionally biased region" description="Basic and acidic residues" evidence="2">
    <location>
        <begin position="32"/>
        <end position="49"/>
    </location>
</feature>
<dbReference type="Pfam" id="PF04216">
    <property type="entry name" value="FdhE_N"/>
    <property type="match status" value="1"/>
</dbReference>
<feature type="region of interest" description="Disordered" evidence="2">
    <location>
        <begin position="1"/>
        <end position="67"/>
    </location>
</feature>
<dbReference type="InterPro" id="IPR024064">
    <property type="entry name" value="FdhE-like_sf"/>
</dbReference>
<reference evidence="6 7" key="1">
    <citation type="submission" date="2019-03" db="EMBL/GenBank/DDBJ databases">
        <title>The complete genome sequence of Swingsia_sp. F3b2 LMG30590(T).</title>
        <authorList>
            <person name="Chua K.-O."/>
            <person name="Chan K.-G."/>
            <person name="See-Too W.-S."/>
        </authorList>
    </citation>
    <scope>NUCLEOTIDE SEQUENCE [LARGE SCALE GENOMIC DNA]</scope>
    <source>
        <strain evidence="6 7">F3b2</strain>
    </source>
</reference>
<dbReference type="InterPro" id="IPR056797">
    <property type="entry name" value="FdhE_central"/>
</dbReference>
<sequence length="363" mass="39244">MTSQPTNDPKQTNRAQPNGAAAPQEDTANRQALKEVQIKRLQGQKEHVGAAKRRAPATLPNDQPDTATMDAVPPIEGILSPQLGTLYERRLAQFKKLALEAGETNGGPYLGFLAVLTAAQRNLLQTAPLPAGAMATMQAWLNMERMPNAAELAAATFWQVLFKRLVMDVSPLLTPEHAQRLHDLAADRAALSQQAASLLAGDFLSVDGAVSAPLWAALSLAWAQGAQRLLADENAREARTKTPSVACPACGGLPTGSLLMGGKREGLRYQHCALCETRWHRVRSVCTQCGDGQSMDYWSVDDREAPMEVESCGQCQTYVKVFRLDRAPDLEPVASDFASLMLDDAVGREGFTRATVNPYALPV</sequence>